<dbReference type="Pfam" id="PF13340">
    <property type="entry name" value="DUF4096"/>
    <property type="match status" value="1"/>
</dbReference>
<dbReference type="EMBL" id="CADCVK010000002">
    <property type="protein sequence ID" value="CAA9463393.1"/>
    <property type="molecule type" value="Genomic_DNA"/>
</dbReference>
<dbReference type="InterPro" id="IPR025161">
    <property type="entry name" value="IS402-like_dom"/>
</dbReference>
<dbReference type="InterPro" id="IPR052909">
    <property type="entry name" value="Transposase_6_like"/>
</dbReference>
<accession>A0A6J4R8P4</accession>
<proteinExistence type="predicted"/>
<evidence type="ECO:0000313" key="2">
    <source>
        <dbReference type="EMBL" id="CAA9463393.1"/>
    </source>
</evidence>
<protein>
    <recommendedName>
        <fullName evidence="1">Insertion element IS402-like domain-containing protein</fullName>
    </recommendedName>
</protein>
<dbReference type="PANTHER" id="PTHR46637">
    <property type="entry name" value="TIS1421-TRANSPOSASE PROTEIN A"/>
    <property type="match status" value="1"/>
</dbReference>
<organism evidence="2">
    <name type="scientific">uncultured Rubrobacteraceae bacterium</name>
    <dbReference type="NCBI Taxonomy" id="349277"/>
    <lineage>
        <taxon>Bacteria</taxon>
        <taxon>Bacillati</taxon>
        <taxon>Actinomycetota</taxon>
        <taxon>Rubrobacteria</taxon>
        <taxon>Rubrobacterales</taxon>
        <taxon>Rubrobacteraceae</taxon>
        <taxon>environmental samples</taxon>
    </lineage>
</organism>
<feature type="domain" description="Insertion element IS402-like" evidence="1">
    <location>
        <begin position="4"/>
        <end position="57"/>
    </location>
</feature>
<dbReference type="AlphaFoldDB" id="A0A6J4R8P4"/>
<reference evidence="2" key="1">
    <citation type="submission" date="2020-02" db="EMBL/GenBank/DDBJ databases">
        <authorList>
            <person name="Meier V. D."/>
        </authorList>
    </citation>
    <scope>NUCLEOTIDE SEQUENCE</scope>
    <source>
        <strain evidence="2">AVDCRST_MAG12</strain>
    </source>
</reference>
<name>A0A6J4R8P4_9ACTN</name>
<evidence type="ECO:0000259" key="1">
    <source>
        <dbReference type="Pfam" id="PF13340"/>
    </source>
</evidence>
<dbReference type="PANTHER" id="PTHR46637:SF1">
    <property type="entry name" value="BLL5188 PROTEIN"/>
    <property type="match status" value="1"/>
</dbReference>
<gene>
    <name evidence="2" type="ORF">AVDCRST_MAG12-8</name>
</gene>
<sequence>MVGDALWESVSPLLPTPATRAKGGRPRAPDRAALAGIVYVLRTGIPWNMLPADFGCSGVTWAEPFAGVASGNGREPASGDGC</sequence>